<feature type="domain" description="Peptidase S9 prolyl oligopeptidase catalytic" evidence="1">
    <location>
        <begin position="119"/>
        <end position="307"/>
    </location>
</feature>
<name>A0A7X4XW56_9GAMM</name>
<dbReference type="AlphaFoldDB" id="A0A7X4XW56"/>
<dbReference type="InterPro" id="IPR053145">
    <property type="entry name" value="AB_hydrolase_Est10"/>
</dbReference>
<proteinExistence type="predicted"/>
<dbReference type="RefSeq" id="WP_161443927.1">
    <property type="nucleotide sequence ID" value="NZ_WXWU01000044.1"/>
</dbReference>
<accession>A0A7X4XW56</accession>
<dbReference type="Proteomes" id="UP000465712">
    <property type="component" value="Unassembled WGS sequence"/>
</dbReference>
<dbReference type="GO" id="GO:0052689">
    <property type="term" value="F:carboxylic ester hydrolase activity"/>
    <property type="evidence" value="ECO:0007669"/>
    <property type="project" value="TreeGrafter"/>
</dbReference>
<dbReference type="InterPro" id="IPR029058">
    <property type="entry name" value="AB_hydrolase_fold"/>
</dbReference>
<dbReference type="Gene3D" id="3.40.50.1820">
    <property type="entry name" value="alpha/beta hydrolase"/>
    <property type="match status" value="1"/>
</dbReference>
<dbReference type="PANTHER" id="PTHR43265">
    <property type="entry name" value="ESTERASE ESTD"/>
    <property type="match status" value="1"/>
</dbReference>
<dbReference type="EMBL" id="WXWW01000112">
    <property type="protein sequence ID" value="NAW65039.1"/>
    <property type="molecule type" value="Genomic_DNA"/>
</dbReference>
<dbReference type="SUPFAM" id="SSF53474">
    <property type="entry name" value="alpha/beta-Hydrolases"/>
    <property type="match status" value="1"/>
</dbReference>
<evidence type="ECO:0000313" key="3">
    <source>
        <dbReference type="Proteomes" id="UP000465712"/>
    </source>
</evidence>
<evidence type="ECO:0000259" key="1">
    <source>
        <dbReference type="Pfam" id="PF00326"/>
    </source>
</evidence>
<organism evidence="2 3">
    <name type="scientific">Photobacterium halotolerans</name>
    <dbReference type="NCBI Taxonomy" id="265726"/>
    <lineage>
        <taxon>Bacteria</taxon>
        <taxon>Pseudomonadati</taxon>
        <taxon>Pseudomonadota</taxon>
        <taxon>Gammaproteobacteria</taxon>
        <taxon>Vibrionales</taxon>
        <taxon>Vibrionaceae</taxon>
        <taxon>Photobacterium</taxon>
    </lineage>
</organism>
<protein>
    <submittedName>
        <fullName evidence="2">Prolyl oligopeptidase family serine peptidase</fullName>
    </submittedName>
</protein>
<dbReference type="GO" id="GO:0006508">
    <property type="term" value="P:proteolysis"/>
    <property type="evidence" value="ECO:0007669"/>
    <property type="project" value="InterPro"/>
</dbReference>
<dbReference type="Pfam" id="PF00326">
    <property type="entry name" value="Peptidase_S9"/>
    <property type="match status" value="1"/>
</dbReference>
<reference evidence="2 3" key="1">
    <citation type="submission" date="2017-05" db="EMBL/GenBank/DDBJ databases">
        <title>High clonality and local adaptation shapes Vibrionaceae linages within an endangered oasis.</title>
        <authorList>
            <person name="Vazquez-Rosas-Landa M."/>
        </authorList>
    </citation>
    <scope>NUCLEOTIDE SEQUENCE [LARGE SCALE GENOMIC DNA]</scope>
    <source>
        <strain evidence="2 3">P46_P4S1P180</strain>
    </source>
</reference>
<dbReference type="OrthoDB" id="8666017at2"/>
<evidence type="ECO:0000313" key="2">
    <source>
        <dbReference type="EMBL" id="NAW65039.1"/>
    </source>
</evidence>
<dbReference type="PANTHER" id="PTHR43265:SF1">
    <property type="entry name" value="ESTERASE ESTD"/>
    <property type="match status" value="1"/>
</dbReference>
<comment type="caution">
    <text evidence="2">The sequence shown here is derived from an EMBL/GenBank/DDBJ whole genome shotgun (WGS) entry which is preliminary data.</text>
</comment>
<gene>
    <name evidence="2" type="ORF">CAG72_07395</name>
</gene>
<dbReference type="GO" id="GO:0008236">
    <property type="term" value="F:serine-type peptidase activity"/>
    <property type="evidence" value="ECO:0007669"/>
    <property type="project" value="InterPro"/>
</dbReference>
<dbReference type="InterPro" id="IPR001375">
    <property type="entry name" value="Peptidase_S9_cat"/>
</dbReference>
<sequence length="311" mass="34743">MFKRLLLKPLMLTVAAAVSVVSLPVFSMVTEALKRSDGSTMTYYLTGRDSDRLLVLIQGSDCNSVFHNQNINDNFSRVMDDADILTVEKYGIDQRLSWNPDPERTDCPDAYLKQDSPLQRVDDYLTVLDQLDQDNQYAHIILLGGSEGALVANLLAEKSDKVTAVVALNSGGRFFIDDVLYNMQSQMPAHAFNEAEQGFRQFAQAVTQSNEMDIAVSGHGFPWWKAMLTADQQKILQAIDVPVLLIQSEKDTNVNPEAFHNMVKALKQTAPHIQPRTYAGLDHAFKDAQGQSQVERVLADIKVWIVNRVGQ</sequence>